<comment type="caution">
    <text evidence="1">The sequence shown here is derived from an EMBL/GenBank/DDBJ whole genome shotgun (WGS) entry which is preliminary data.</text>
</comment>
<dbReference type="Proteomes" id="UP001164539">
    <property type="component" value="Chromosome 13"/>
</dbReference>
<reference evidence="1 2" key="1">
    <citation type="journal article" date="2023" name="Science">
        <title>Complex scaffold remodeling in plant triterpene biosynthesis.</title>
        <authorList>
            <person name="De La Pena R."/>
            <person name="Hodgson H."/>
            <person name="Liu J.C."/>
            <person name="Stephenson M.J."/>
            <person name="Martin A.C."/>
            <person name="Owen C."/>
            <person name="Harkess A."/>
            <person name="Leebens-Mack J."/>
            <person name="Jimenez L.E."/>
            <person name="Osbourn A."/>
            <person name="Sattely E.S."/>
        </authorList>
    </citation>
    <scope>NUCLEOTIDE SEQUENCE [LARGE SCALE GENOMIC DNA]</scope>
    <source>
        <strain evidence="2">cv. JPN11</strain>
        <tissue evidence="1">Leaf</tissue>
    </source>
</reference>
<accession>A0ACC1WUE7</accession>
<organism evidence="1 2">
    <name type="scientific">Melia azedarach</name>
    <name type="common">Chinaberry tree</name>
    <dbReference type="NCBI Taxonomy" id="155640"/>
    <lineage>
        <taxon>Eukaryota</taxon>
        <taxon>Viridiplantae</taxon>
        <taxon>Streptophyta</taxon>
        <taxon>Embryophyta</taxon>
        <taxon>Tracheophyta</taxon>
        <taxon>Spermatophyta</taxon>
        <taxon>Magnoliopsida</taxon>
        <taxon>eudicotyledons</taxon>
        <taxon>Gunneridae</taxon>
        <taxon>Pentapetalae</taxon>
        <taxon>rosids</taxon>
        <taxon>malvids</taxon>
        <taxon>Sapindales</taxon>
        <taxon>Meliaceae</taxon>
        <taxon>Melia</taxon>
    </lineage>
</organism>
<keyword evidence="2" id="KW-1185">Reference proteome</keyword>
<evidence type="ECO:0000313" key="2">
    <source>
        <dbReference type="Proteomes" id="UP001164539"/>
    </source>
</evidence>
<evidence type="ECO:0000313" key="1">
    <source>
        <dbReference type="EMBL" id="KAJ4702507.1"/>
    </source>
</evidence>
<gene>
    <name evidence="1" type="ORF">OWV82_022554</name>
</gene>
<protein>
    <submittedName>
        <fullName evidence="1">Ankyrin repeat family protein</fullName>
    </submittedName>
</protein>
<sequence length="258" mass="29009">MLAPPNRLNIISGAALQMQRELLWFKEVEKRVLPRIIEARNKKGFTPRALFTKEHEGLRESGEKWMKDTATSCMVVAALIATVAFAAAFTIPGGNNQDTGFPFFLEKASFKIFAVLDAISLISSTASISTFLSILTSRYTEEDFLLVLPRKLRTGLVTLFVSIAAMMVVFSTAYFVFFTDRNLWIAILVTLIASTPVILFVWQHFQLFCDVLRLTRDPDSLFKRGKSAFPKKEASDQSQKRKISSAQLKFSFPCSTNV</sequence>
<dbReference type="EMBL" id="CM051406">
    <property type="protein sequence ID" value="KAJ4702507.1"/>
    <property type="molecule type" value="Genomic_DNA"/>
</dbReference>
<proteinExistence type="predicted"/>
<name>A0ACC1WUE7_MELAZ</name>